<evidence type="ECO:0000256" key="4">
    <source>
        <dbReference type="ARBA" id="ARBA00022917"/>
    </source>
</evidence>
<dbReference type="Pfam" id="PF01765">
    <property type="entry name" value="RRF"/>
    <property type="match status" value="1"/>
</dbReference>
<comment type="subcellular location">
    <subcellularLocation>
        <location evidence="1 6">Cytoplasm</location>
    </subcellularLocation>
</comment>
<dbReference type="Proteomes" id="UP000293550">
    <property type="component" value="Unassembled WGS sequence"/>
</dbReference>
<evidence type="ECO:0000256" key="3">
    <source>
        <dbReference type="ARBA" id="ARBA00022490"/>
    </source>
</evidence>
<dbReference type="GO" id="GO:0002184">
    <property type="term" value="P:cytoplasmic translational termination"/>
    <property type="evidence" value="ECO:0007669"/>
    <property type="project" value="TreeGrafter"/>
</dbReference>
<accession>A0A4Q7DIK5</accession>
<dbReference type="CDD" id="cd00520">
    <property type="entry name" value="RRF"/>
    <property type="match status" value="1"/>
</dbReference>
<evidence type="ECO:0000256" key="1">
    <source>
        <dbReference type="ARBA" id="ARBA00004496"/>
    </source>
</evidence>
<sequence length="189" mass="21403">MSSTRFDTRLTDFNRRMDAAVEVLSREYGGIRAGRATVSLLDPIKVDAYGAIMPLSQVATVGAPEPRLLTVQVWDKGMVKAVEKSIRDSDLGLNPMIEGQLLRIPLPPMTEQRRQELAKLAAKYAEDAKVSVRNVRREGMEFLKKAEKDGDISEDELHRLSDEMQTMTDEHVKKIDEMVVHKQKEIMHV</sequence>
<keyword evidence="3 6" id="KW-0963">Cytoplasm</keyword>
<name>A0A4Q7DIK5_9PROT</name>
<keyword evidence="4 6" id="KW-0648">Protein biosynthesis</keyword>
<dbReference type="PANTHER" id="PTHR20982:SF3">
    <property type="entry name" value="MITOCHONDRIAL RIBOSOME RECYCLING FACTOR PSEUDO 1"/>
    <property type="match status" value="1"/>
</dbReference>
<dbReference type="EMBL" id="SCFB01000006">
    <property type="protein sequence ID" value="RZI45935.1"/>
    <property type="molecule type" value="Genomic_DNA"/>
</dbReference>
<dbReference type="NCBIfam" id="TIGR00496">
    <property type="entry name" value="frr"/>
    <property type="match status" value="1"/>
</dbReference>
<gene>
    <name evidence="6" type="primary">frr</name>
    <name evidence="8" type="ORF">EQU50_05750</name>
</gene>
<evidence type="ECO:0000256" key="5">
    <source>
        <dbReference type="ARBA" id="ARBA00025050"/>
    </source>
</evidence>
<comment type="caution">
    <text evidence="8">The sequence shown here is derived from an EMBL/GenBank/DDBJ whole genome shotgun (WGS) entry which is preliminary data.</text>
</comment>
<dbReference type="Gene3D" id="3.30.1360.40">
    <property type="match status" value="1"/>
</dbReference>
<dbReference type="AlphaFoldDB" id="A0A4Q7DIK5"/>
<feature type="domain" description="Ribosome recycling factor" evidence="7">
    <location>
        <begin position="25"/>
        <end position="187"/>
    </location>
</feature>
<dbReference type="InterPro" id="IPR002661">
    <property type="entry name" value="Ribosome_recyc_fac"/>
</dbReference>
<evidence type="ECO:0000313" key="9">
    <source>
        <dbReference type="Proteomes" id="UP000293550"/>
    </source>
</evidence>
<proteinExistence type="inferred from homology"/>
<dbReference type="InterPro" id="IPR036191">
    <property type="entry name" value="RRF_sf"/>
</dbReference>
<organism evidence="8 9">
    <name type="scientific">Candidatus Finniella inopinata</name>
    <dbReference type="NCBI Taxonomy" id="1696036"/>
    <lineage>
        <taxon>Bacteria</taxon>
        <taxon>Pseudomonadati</taxon>
        <taxon>Pseudomonadota</taxon>
        <taxon>Alphaproteobacteria</taxon>
        <taxon>Holosporales</taxon>
        <taxon>Candidatus Paracaedibacteraceae</taxon>
        <taxon>Candidatus Finniella</taxon>
    </lineage>
</organism>
<evidence type="ECO:0000256" key="6">
    <source>
        <dbReference type="HAMAP-Rule" id="MF_00040"/>
    </source>
</evidence>
<dbReference type="GO" id="GO:0005829">
    <property type="term" value="C:cytosol"/>
    <property type="evidence" value="ECO:0007669"/>
    <property type="project" value="GOC"/>
</dbReference>
<comment type="similarity">
    <text evidence="2 6">Belongs to the RRF family.</text>
</comment>
<dbReference type="FunFam" id="3.30.1360.40:FF:000001">
    <property type="entry name" value="Ribosome-recycling factor"/>
    <property type="match status" value="1"/>
</dbReference>
<evidence type="ECO:0000259" key="7">
    <source>
        <dbReference type="Pfam" id="PF01765"/>
    </source>
</evidence>
<dbReference type="FunFam" id="1.10.132.20:FF:000001">
    <property type="entry name" value="Ribosome-recycling factor"/>
    <property type="match status" value="1"/>
</dbReference>
<dbReference type="HAMAP" id="MF_00040">
    <property type="entry name" value="RRF"/>
    <property type="match status" value="1"/>
</dbReference>
<evidence type="ECO:0000256" key="2">
    <source>
        <dbReference type="ARBA" id="ARBA00005912"/>
    </source>
</evidence>
<keyword evidence="9" id="KW-1185">Reference proteome</keyword>
<dbReference type="SUPFAM" id="SSF55194">
    <property type="entry name" value="Ribosome recycling factor, RRF"/>
    <property type="match status" value="1"/>
</dbReference>
<comment type="function">
    <text evidence="5 6">Responsible for the release of ribosomes from messenger RNA at the termination of protein biosynthesis. May increase the efficiency of translation by recycling ribosomes from one round of translation to another.</text>
</comment>
<reference evidence="8 9" key="1">
    <citation type="submission" date="2018-10" db="EMBL/GenBank/DDBJ databases">
        <title>An updated phylogeny of the Alphaproteobacteria reveals that the parasitic Rickettsiales and Holosporales have independent origins.</title>
        <authorList>
            <person name="Munoz-Gomez S.A."/>
            <person name="Hess S."/>
            <person name="Burger G."/>
            <person name="Lang B.F."/>
            <person name="Susko E."/>
            <person name="Slamovits C.H."/>
            <person name="Roger A.J."/>
        </authorList>
    </citation>
    <scope>NUCLEOTIDE SEQUENCE [LARGE SCALE GENOMIC DNA]</scope>
    <source>
        <strain evidence="8">HOLO01</strain>
    </source>
</reference>
<dbReference type="OrthoDB" id="9804006at2"/>
<dbReference type="RefSeq" id="WP_130154184.1">
    <property type="nucleotide sequence ID" value="NZ_SCFB01000006.1"/>
</dbReference>
<dbReference type="PANTHER" id="PTHR20982">
    <property type="entry name" value="RIBOSOME RECYCLING FACTOR"/>
    <property type="match status" value="1"/>
</dbReference>
<dbReference type="InterPro" id="IPR023584">
    <property type="entry name" value="Ribosome_recyc_fac_dom"/>
</dbReference>
<protein>
    <recommendedName>
        <fullName evidence="6">Ribosome-recycling factor</fullName>
        <shortName evidence="6">RRF</shortName>
    </recommendedName>
    <alternativeName>
        <fullName evidence="6">Ribosome-releasing factor</fullName>
    </alternativeName>
</protein>
<evidence type="ECO:0000313" key="8">
    <source>
        <dbReference type="EMBL" id="RZI45935.1"/>
    </source>
</evidence>
<dbReference type="GO" id="GO:0043023">
    <property type="term" value="F:ribosomal large subunit binding"/>
    <property type="evidence" value="ECO:0007669"/>
    <property type="project" value="TreeGrafter"/>
</dbReference>
<dbReference type="Gene3D" id="1.10.132.20">
    <property type="entry name" value="Ribosome-recycling factor"/>
    <property type="match status" value="1"/>
</dbReference>